<name>A0A7M3SAD7_9FIRM</name>
<gene>
    <name evidence="2" type="primary">yoaS</name>
    <name evidence="2" type="ORF">bsdcttw_45950</name>
</gene>
<keyword evidence="1" id="KW-1133">Transmembrane helix</keyword>
<keyword evidence="1" id="KW-0472">Membrane</keyword>
<feature type="transmembrane region" description="Helical" evidence="1">
    <location>
        <begin position="87"/>
        <end position="109"/>
    </location>
</feature>
<dbReference type="InterPro" id="IPR021354">
    <property type="entry name" value="DUF2975"/>
</dbReference>
<dbReference type="EMBL" id="AP023368">
    <property type="protein sequence ID" value="BCK01555.1"/>
    <property type="molecule type" value="Genomic_DNA"/>
</dbReference>
<dbReference type="KEGG" id="acht:bsdcttw_45950"/>
<feature type="transmembrane region" description="Helical" evidence="1">
    <location>
        <begin position="12"/>
        <end position="30"/>
    </location>
</feature>
<dbReference type="AlphaFoldDB" id="A0A7M3SAD7"/>
<protein>
    <submittedName>
        <fullName evidence="2">Putative membrane protein YoaS</fullName>
    </submittedName>
</protein>
<proteinExistence type="predicted"/>
<dbReference type="RefSeq" id="WP_185257104.1">
    <property type="nucleotide sequence ID" value="NZ_AP023368.1"/>
</dbReference>
<dbReference type="Pfam" id="PF11188">
    <property type="entry name" value="DUF2975"/>
    <property type="match status" value="1"/>
</dbReference>
<keyword evidence="3" id="KW-1185">Reference proteome</keyword>
<evidence type="ECO:0000256" key="1">
    <source>
        <dbReference type="SAM" id="Phobius"/>
    </source>
</evidence>
<sequence length="157" mass="17453">MKTKTLFLKISLFLIGLPILALCIFFLPLIAKGAASEYPKLVYLPVIINAYLSALPFYFALYQAYRLLSYIDKNTAFSKVSVSSLKYIKYCGAAISILYGISMFSFYIIAEREDAPGIILIGLALTFAPLIISVFAAVLQKLLENAIDMKEENDLTV</sequence>
<keyword evidence="1" id="KW-0812">Transmembrane</keyword>
<organism evidence="2 3">
    <name type="scientific">Anaerocolumna chitinilytica</name>
    <dbReference type="NCBI Taxonomy" id="1727145"/>
    <lineage>
        <taxon>Bacteria</taxon>
        <taxon>Bacillati</taxon>
        <taxon>Bacillota</taxon>
        <taxon>Clostridia</taxon>
        <taxon>Lachnospirales</taxon>
        <taxon>Lachnospiraceae</taxon>
        <taxon>Anaerocolumna</taxon>
    </lineage>
</organism>
<feature type="transmembrane region" description="Helical" evidence="1">
    <location>
        <begin position="42"/>
        <end position="61"/>
    </location>
</feature>
<reference evidence="2 3" key="2">
    <citation type="submission" date="2020-08" db="EMBL/GenBank/DDBJ databases">
        <authorList>
            <person name="Ueki A."/>
            <person name="Tonouchi A."/>
        </authorList>
    </citation>
    <scope>NUCLEOTIDE SEQUENCE [LARGE SCALE GENOMIC DNA]</scope>
    <source>
        <strain evidence="2 3">CTTW</strain>
    </source>
</reference>
<accession>A0A7M3SAD7</accession>
<dbReference type="Proteomes" id="UP000515703">
    <property type="component" value="Chromosome"/>
</dbReference>
<evidence type="ECO:0000313" key="3">
    <source>
        <dbReference type="Proteomes" id="UP000515703"/>
    </source>
</evidence>
<reference evidence="2 3" key="1">
    <citation type="submission" date="2020-08" db="EMBL/GenBank/DDBJ databases">
        <title>Draft genome sequencing of an Anaerocolumna strain isolated from anoxic soil subjected to BSD treatment.</title>
        <authorList>
            <person name="Uek A."/>
            <person name="Tonouchi A."/>
        </authorList>
    </citation>
    <scope>NUCLEOTIDE SEQUENCE [LARGE SCALE GENOMIC DNA]</scope>
    <source>
        <strain evidence="2 3">CTTW</strain>
    </source>
</reference>
<feature type="transmembrane region" description="Helical" evidence="1">
    <location>
        <begin position="115"/>
        <end position="139"/>
    </location>
</feature>
<evidence type="ECO:0000313" key="2">
    <source>
        <dbReference type="EMBL" id="BCK01555.1"/>
    </source>
</evidence>